<name>A0ABU5BZA0_9GAMM</name>
<evidence type="ECO:0000313" key="2">
    <source>
        <dbReference type="Proteomes" id="UP001281217"/>
    </source>
</evidence>
<gene>
    <name evidence="1" type="ORF">RED13_002525</name>
</gene>
<organism evidence="1 2">
    <name type="scientific">Halopseudomonas formosensis</name>
    <dbReference type="NCBI Taxonomy" id="1002526"/>
    <lineage>
        <taxon>Bacteria</taxon>
        <taxon>Pseudomonadati</taxon>
        <taxon>Pseudomonadota</taxon>
        <taxon>Gammaproteobacteria</taxon>
        <taxon>Pseudomonadales</taxon>
        <taxon>Pseudomonadaceae</taxon>
        <taxon>Halopseudomonas</taxon>
    </lineage>
</organism>
<dbReference type="Proteomes" id="UP001281217">
    <property type="component" value="Unassembled WGS sequence"/>
</dbReference>
<comment type="caution">
    <text evidence="1">The sequence shown here is derived from an EMBL/GenBank/DDBJ whole genome shotgun (WGS) entry which is preliminary data.</text>
</comment>
<protein>
    <recommendedName>
        <fullName evidence="3">HIRAN domain-containing protein</fullName>
    </recommendedName>
</protein>
<proteinExistence type="predicted"/>
<evidence type="ECO:0008006" key="3">
    <source>
        <dbReference type="Google" id="ProtNLM"/>
    </source>
</evidence>
<reference evidence="2" key="1">
    <citation type="submission" date="2023-07" db="EMBL/GenBank/DDBJ databases">
        <authorList>
            <person name="de Witt J."/>
        </authorList>
    </citation>
    <scope>NUCLEOTIDE SEQUENCE [LARGE SCALE GENOMIC DNA]</scope>
    <source>
        <strain evidence="2">FZJ</strain>
    </source>
</reference>
<accession>A0ABU5BZA0</accession>
<dbReference type="Gene3D" id="3.30.70.2330">
    <property type="match status" value="1"/>
</dbReference>
<sequence>MSTTVVIVLIVVLAVVALRVLRPKRSSASINLPGPGTYEFDIVGEASYQDALSDICGGKKESSAELYVDAELYLEDENPHDSKAVCVSVEGKTVGYLSRKDARNFRKQVKEFEDQDPIFFCKAVIVGGWKKSKRDQGNFGVRLDLPVN</sequence>
<keyword evidence="2" id="KW-1185">Reference proteome</keyword>
<evidence type="ECO:0000313" key="1">
    <source>
        <dbReference type="EMBL" id="MDX9688080.1"/>
    </source>
</evidence>
<dbReference type="EMBL" id="JAVRDO010000006">
    <property type="protein sequence ID" value="MDX9688080.1"/>
    <property type="molecule type" value="Genomic_DNA"/>
</dbReference>
<dbReference type="RefSeq" id="WP_265574623.1">
    <property type="nucleotide sequence ID" value="NZ_JAVRDO010000006.1"/>
</dbReference>